<dbReference type="Gene3D" id="3.40.720.10">
    <property type="entry name" value="Alkaline Phosphatase, subunit A"/>
    <property type="match status" value="1"/>
</dbReference>
<protein>
    <submittedName>
        <fullName evidence="3">Choline-sulfatase</fullName>
        <ecNumber evidence="3">3.1.6.6</ecNumber>
    </submittedName>
</protein>
<dbReference type="InterPro" id="IPR017850">
    <property type="entry name" value="Alkaline_phosphatase_core_sf"/>
</dbReference>
<dbReference type="OrthoDB" id="237120at2"/>
<dbReference type="EMBL" id="CP036434">
    <property type="protein sequence ID" value="QDV08927.1"/>
    <property type="molecule type" value="Genomic_DNA"/>
</dbReference>
<sequence length="453" mass="50867" precursor="true">MHRTSWTLLLVLLLCLSALGSSGSGQGGEGPPSFLVVVTDDQRFDQMGVAGHSVLKTPTMDGLAARGVRFTESFVTTPICAASRASLMTGRREGRHGYTFGKQPMGKVLADESYSARLRAAGYRTGFVGKWGVRFDDGLRADMFDWCEPMSLPYRKEGKAHLTDRIADRARGFLREVDSEKPFCLTVSFWAPHAEDGHEDQYLPAENLTELYADAVVPVPPLATEGFDVLPEFLQRSLGRRRWTWRFDDREKQIKRTRDYWRLISGVDRALGGILDELEELGHSERTIVVFTSDNGYFLGERGLAGKWLIYEESIRVPLIIVDPRADSARRGVTSAAMALNVDIAPTLLDLAGLVAPSGYDGASLAPWLRGEVPAWREDFLVEHRFDHAEIPKSYGVRGQRWVYALYDEQKPVFEQLFDLEKDPNQLVDRARDPAFHGTLASLRERCDILRGR</sequence>
<dbReference type="PANTHER" id="PTHR43108">
    <property type="entry name" value="N-ACETYLGLUCOSAMINE-6-SULFATASE FAMILY MEMBER"/>
    <property type="match status" value="1"/>
</dbReference>
<dbReference type="InterPro" id="IPR000917">
    <property type="entry name" value="Sulfatase_N"/>
</dbReference>
<dbReference type="PANTHER" id="PTHR43108:SF6">
    <property type="entry name" value="N-SULPHOGLUCOSAMINE SULPHOHYDROLASE"/>
    <property type="match status" value="1"/>
</dbReference>
<accession>A0A518EXX4</accession>
<dbReference type="EC" id="3.1.6.6" evidence="3"/>
<feature type="chain" id="PRO_5022109793" evidence="1">
    <location>
        <begin position="28"/>
        <end position="453"/>
    </location>
</feature>
<name>A0A518EXX4_9BACT</name>
<dbReference type="RefSeq" id="WP_145202425.1">
    <property type="nucleotide sequence ID" value="NZ_CP036434.1"/>
</dbReference>
<keyword evidence="4" id="KW-1185">Reference proteome</keyword>
<evidence type="ECO:0000313" key="3">
    <source>
        <dbReference type="EMBL" id="QDV08927.1"/>
    </source>
</evidence>
<evidence type="ECO:0000313" key="4">
    <source>
        <dbReference type="Proteomes" id="UP000320390"/>
    </source>
</evidence>
<dbReference type="CDD" id="cd16031">
    <property type="entry name" value="G6S_like"/>
    <property type="match status" value="1"/>
</dbReference>
<dbReference type="Pfam" id="PF00884">
    <property type="entry name" value="Sulfatase"/>
    <property type="match status" value="1"/>
</dbReference>
<dbReference type="AlphaFoldDB" id="A0A518EXX4"/>
<feature type="domain" description="Sulfatase N-terminal" evidence="2">
    <location>
        <begin position="33"/>
        <end position="353"/>
    </location>
</feature>
<reference evidence="3 4" key="1">
    <citation type="submission" date="2019-02" db="EMBL/GenBank/DDBJ databases">
        <title>Deep-cultivation of Planctomycetes and their phenomic and genomic characterization uncovers novel biology.</title>
        <authorList>
            <person name="Wiegand S."/>
            <person name="Jogler M."/>
            <person name="Boedeker C."/>
            <person name="Pinto D."/>
            <person name="Vollmers J."/>
            <person name="Rivas-Marin E."/>
            <person name="Kohn T."/>
            <person name="Peeters S.H."/>
            <person name="Heuer A."/>
            <person name="Rast P."/>
            <person name="Oberbeckmann S."/>
            <person name="Bunk B."/>
            <person name="Jeske O."/>
            <person name="Meyerdierks A."/>
            <person name="Storesund J.E."/>
            <person name="Kallscheuer N."/>
            <person name="Luecker S."/>
            <person name="Lage O.M."/>
            <person name="Pohl T."/>
            <person name="Merkel B.J."/>
            <person name="Hornburger P."/>
            <person name="Mueller R.-W."/>
            <person name="Bruemmer F."/>
            <person name="Labrenz M."/>
            <person name="Spormann A.M."/>
            <person name="Op den Camp H."/>
            <person name="Overmann J."/>
            <person name="Amann R."/>
            <person name="Jetten M.S.M."/>
            <person name="Mascher T."/>
            <person name="Medema M.H."/>
            <person name="Devos D.P."/>
            <person name="Kaster A.-K."/>
            <person name="Ovreas L."/>
            <person name="Rohde M."/>
            <person name="Galperin M.Y."/>
            <person name="Jogler C."/>
        </authorList>
    </citation>
    <scope>NUCLEOTIDE SEQUENCE [LARGE SCALE GENOMIC DNA]</scope>
    <source>
        <strain evidence="3 4">Poly30</strain>
    </source>
</reference>
<evidence type="ECO:0000259" key="2">
    <source>
        <dbReference type="Pfam" id="PF00884"/>
    </source>
</evidence>
<dbReference type="SUPFAM" id="SSF53649">
    <property type="entry name" value="Alkaline phosphatase-like"/>
    <property type="match status" value="1"/>
</dbReference>
<proteinExistence type="predicted"/>
<dbReference type="GO" id="GO:0047753">
    <property type="term" value="F:choline-sulfatase activity"/>
    <property type="evidence" value="ECO:0007669"/>
    <property type="project" value="UniProtKB-EC"/>
</dbReference>
<dbReference type="Proteomes" id="UP000320390">
    <property type="component" value="Chromosome"/>
</dbReference>
<evidence type="ECO:0000256" key="1">
    <source>
        <dbReference type="SAM" id="SignalP"/>
    </source>
</evidence>
<keyword evidence="1" id="KW-0732">Signal</keyword>
<feature type="signal peptide" evidence="1">
    <location>
        <begin position="1"/>
        <end position="27"/>
    </location>
</feature>
<keyword evidence="3" id="KW-0378">Hydrolase</keyword>
<organism evidence="3 4">
    <name type="scientific">Saltatorellus ferox</name>
    <dbReference type="NCBI Taxonomy" id="2528018"/>
    <lineage>
        <taxon>Bacteria</taxon>
        <taxon>Pseudomonadati</taxon>
        <taxon>Planctomycetota</taxon>
        <taxon>Planctomycetia</taxon>
        <taxon>Planctomycetia incertae sedis</taxon>
        <taxon>Saltatorellus</taxon>
    </lineage>
</organism>
<gene>
    <name evidence="3" type="primary">betC_9</name>
    <name evidence="3" type="ORF">Poly30_44820</name>
</gene>